<dbReference type="EMBL" id="MTSD02000003">
    <property type="protein sequence ID" value="OOV87098.1"/>
    <property type="molecule type" value="Genomic_DNA"/>
</dbReference>
<dbReference type="Pfam" id="PF04509">
    <property type="entry name" value="CheC"/>
    <property type="match status" value="1"/>
</dbReference>
<evidence type="ECO:0000256" key="1">
    <source>
        <dbReference type="ARBA" id="ARBA00022500"/>
    </source>
</evidence>
<dbReference type="CDD" id="cd17910">
    <property type="entry name" value="CheC_ClassII"/>
    <property type="match status" value="1"/>
</dbReference>
<dbReference type="Gene3D" id="3.40.1550.10">
    <property type="entry name" value="CheC-like"/>
    <property type="match status" value="1"/>
</dbReference>
<name>A0A1T1HB51_OCELI</name>
<dbReference type="STRING" id="966.BTA35_0208835"/>
<dbReference type="RefSeq" id="WP_078319451.1">
    <property type="nucleotide sequence ID" value="NZ_FXTS01000003.1"/>
</dbReference>
<organism evidence="3 4">
    <name type="scientific">Oceanospirillum linum</name>
    <dbReference type="NCBI Taxonomy" id="966"/>
    <lineage>
        <taxon>Bacteria</taxon>
        <taxon>Pseudomonadati</taxon>
        <taxon>Pseudomonadota</taxon>
        <taxon>Gammaproteobacteria</taxon>
        <taxon>Oceanospirillales</taxon>
        <taxon>Oceanospirillaceae</taxon>
        <taxon>Oceanospirillum</taxon>
    </lineage>
</organism>
<keyword evidence="4" id="KW-1185">Reference proteome</keyword>
<dbReference type="InterPro" id="IPR028976">
    <property type="entry name" value="CheC-like_sf"/>
</dbReference>
<dbReference type="GO" id="GO:0016787">
    <property type="term" value="F:hydrolase activity"/>
    <property type="evidence" value="ECO:0007669"/>
    <property type="project" value="InterPro"/>
</dbReference>
<gene>
    <name evidence="3" type="ORF">BTA35_0208835</name>
</gene>
<sequence>MNDLTVLELDALAEIFNISVGRSASALSELTQEPVTMSVPVVHVMPIHRVIELLSPGIGAERLTCVSQMFNGSFSGEAMLMFPENSSLEIVRLMLGSQVPIEQLSEIEQDALNEIGNIILNACFSTIADMLQDTFSCDLPELTVASVDEILQKPESEQTVLFIQIQLALESQNLEGYLAFIMGSGSEANLQQALRGFLEGVQ</sequence>
<keyword evidence="1" id="KW-0145">Chemotaxis</keyword>
<dbReference type="PANTHER" id="PTHR43484">
    <property type="match status" value="1"/>
</dbReference>
<reference evidence="3" key="1">
    <citation type="submission" date="2017-02" db="EMBL/GenBank/DDBJ databases">
        <title>Draft Genome Sequence of the Salt Water Bacterium Oceanospirillum linum ATCC 11336.</title>
        <authorList>
            <person name="Trachtenberg A.M."/>
            <person name="Carney J.G."/>
            <person name="Linnane J.D."/>
            <person name="Rheaume B.A."/>
            <person name="Pitts N.L."/>
            <person name="Mykles D.L."/>
            <person name="Maclea K.S."/>
        </authorList>
    </citation>
    <scope>NUCLEOTIDE SEQUENCE [LARGE SCALE GENOMIC DNA]</scope>
    <source>
        <strain evidence="3">ATCC 11336</strain>
    </source>
</reference>
<dbReference type="Proteomes" id="UP000190064">
    <property type="component" value="Unassembled WGS sequence"/>
</dbReference>
<protein>
    <recommendedName>
        <fullName evidence="2">CheC-like protein domain-containing protein</fullName>
    </recommendedName>
</protein>
<feature type="domain" description="CheC-like protein" evidence="2">
    <location>
        <begin position="7"/>
        <end position="43"/>
    </location>
</feature>
<dbReference type="InterPro" id="IPR051469">
    <property type="entry name" value="FliN/MopA/SpaO"/>
</dbReference>
<evidence type="ECO:0000313" key="3">
    <source>
        <dbReference type="EMBL" id="OOV87098.1"/>
    </source>
</evidence>
<evidence type="ECO:0000259" key="2">
    <source>
        <dbReference type="Pfam" id="PF04509"/>
    </source>
</evidence>
<comment type="caution">
    <text evidence="3">The sequence shown here is derived from an EMBL/GenBank/DDBJ whole genome shotgun (WGS) entry which is preliminary data.</text>
</comment>
<accession>A0A1T1HB51</accession>
<dbReference type="SUPFAM" id="SSF103039">
    <property type="entry name" value="CheC-like"/>
    <property type="match status" value="1"/>
</dbReference>
<evidence type="ECO:0000313" key="4">
    <source>
        <dbReference type="Proteomes" id="UP000190064"/>
    </source>
</evidence>
<dbReference type="GO" id="GO:0006935">
    <property type="term" value="P:chemotaxis"/>
    <property type="evidence" value="ECO:0007669"/>
    <property type="project" value="UniProtKB-KW"/>
</dbReference>
<proteinExistence type="predicted"/>
<dbReference type="AlphaFoldDB" id="A0A1T1HB51"/>
<dbReference type="InterPro" id="IPR007597">
    <property type="entry name" value="CheC"/>
</dbReference>
<dbReference type="PANTHER" id="PTHR43484:SF1">
    <property type="entry name" value="FLAGELLAR MOTOR SWITCH PROTEIN FLIN"/>
    <property type="match status" value="1"/>
</dbReference>